<keyword evidence="3" id="KW-1185">Reference proteome</keyword>
<name>A0AAN8PFU4_9PEZI</name>
<protein>
    <submittedName>
        <fullName evidence="2">Uncharacterized protein</fullName>
    </submittedName>
</protein>
<proteinExistence type="predicted"/>
<dbReference type="EMBL" id="JAVHJM010000005">
    <property type="protein sequence ID" value="KAK6514065.1"/>
    <property type="molecule type" value="Genomic_DNA"/>
</dbReference>
<evidence type="ECO:0000313" key="2">
    <source>
        <dbReference type="EMBL" id="KAK6514065.1"/>
    </source>
</evidence>
<gene>
    <name evidence="2" type="ORF">TWF506_008492</name>
</gene>
<accession>A0AAN8PFU4</accession>
<sequence>MKAFTCSHGALLCLTYILLQTLVCTNAAQLRISTWDWELYLEENSQALKNILLEIGVFKTAREAHCAVGGPNDHMVVDPEIPTSLYYSTNTLKIALKGFQTAIDNAADAAELGSDPGEFLQDFGFEDIENALVSERRLIMTITVYENMIAEFLESGELMDEFPSVGHPTSFEDHNIRALARLVEGATLPGANLMEDVKIDSNSRPLFIDYWQSLLEEAQRKRVLAIAGTSLAVKYFDTDGFTELIGHRSGMPQTPHFILKVSGLLNRIKAFFACWERASQRVLRALEQLGDLPEPISNRRWMVKLDGKEIIGMGPSEIDDSGMK</sequence>
<dbReference type="Proteomes" id="UP001307849">
    <property type="component" value="Unassembled WGS sequence"/>
</dbReference>
<keyword evidence="1" id="KW-0732">Signal</keyword>
<comment type="caution">
    <text evidence="2">The sequence shown here is derived from an EMBL/GenBank/DDBJ whole genome shotgun (WGS) entry which is preliminary data.</text>
</comment>
<feature type="chain" id="PRO_5042920026" evidence="1">
    <location>
        <begin position="28"/>
        <end position="324"/>
    </location>
</feature>
<reference evidence="2 3" key="1">
    <citation type="submission" date="2019-10" db="EMBL/GenBank/DDBJ databases">
        <authorList>
            <person name="Palmer J.M."/>
        </authorList>
    </citation>
    <scope>NUCLEOTIDE SEQUENCE [LARGE SCALE GENOMIC DNA]</scope>
    <source>
        <strain evidence="2 3">TWF506</strain>
    </source>
</reference>
<dbReference type="AlphaFoldDB" id="A0AAN8PFU4"/>
<evidence type="ECO:0000256" key="1">
    <source>
        <dbReference type="SAM" id="SignalP"/>
    </source>
</evidence>
<feature type="signal peptide" evidence="1">
    <location>
        <begin position="1"/>
        <end position="27"/>
    </location>
</feature>
<organism evidence="2 3">
    <name type="scientific">Arthrobotrys conoides</name>
    <dbReference type="NCBI Taxonomy" id="74498"/>
    <lineage>
        <taxon>Eukaryota</taxon>
        <taxon>Fungi</taxon>
        <taxon>Dikarya</taxon>
        <taxon>Ascomycota</taxon>
        <taxon>Pezizomycotina</taxon>
        <taxon>Orbiliomycetes</taxon>
        <taxon>Orbiliales</taxon>
        <taxon>Orbiliaceae</taxon>
        <taxon>Arthrobotrys</taxon>
    </lineage>
</organism>
<evidence type="ECO:0000313" key="3">
    <source>
        <dbReference type="Proteomes" id="UP001307849"/>
    </source>
</evidence>